<sequence>NQPKKPINKSNDYSNIEITPENQNNSKRRNSSNLGTTGRRNQYPTTANSRYQENRTETWRKYNDPQERMTEVSEKLQMSFDPKQNLDEESVSQRTSDNNEKTMDIRATSVPGNSYTNCSSTRLLQVPNRTTYESRTTTPEGTGSVQCKICSGTLGQHEYCDCPNAIYNKCRETGHTHRNCPHAPLLKNGS</sequence>
<dbReference type="EMBL" id="CAJVQA010037791">
    <property type="protein sequence ID" value="CAG8810256.1"/>
    <property type="molecule type" value="Genomic_DNA"/>
</dbReference>
<evidence type="ECO:0000313" key="3">
    <source>
        <dbReference type="Proteomes" id="UP000789759"/>
    </source>
</evidence>
<keyword evidence="3" id="KW-1185">Reference proteome</keyword>
<organism evidence="2 3">
    <name type="scientific">Cetraspora pellucida</name>
    <dbReference type="NCBI Taxonomy" id="1433469"/>
    <lineage>
        <taxon>Eukaryota</taxon>
        <taxon>Fungi</taxon>
        <taxon>Fungi incertae sedis</taxon>
        <taxon>Mucoromycota</taxon>
        <taxon>Glomeromycotina</taxon>
        <taxon>Glomeromycetes</taxon>
        <taxon>Diversisporales</taxon>
        <taxon>Gigasporaceae</taxon>
        <taxon>Cetraspora</taxon>
    </lineage>
</organism>
<accession>A0A9N9PDK5</accession>
<gene>
    <name evidence="2" type="ORF">CPELLU_LOCUS18566</name>
</gene>
<feature type="compositionally biased region" description="Polar residues" evidence="1">
    <location>
        <begin position="34"/>
        <end position="51"/>
    </location>
</feature>
<dbReference type="AlphaFoldDB" id="A0A9N9PDK5"/>
<dbReference type="Proteomes" id="UP000789759">
    <property type="component" value="Unassembled WGS sequence"/>
</dbReference>
<feature type="non-terminal residue" evidence="2">
    <location>
        <position position="190"/>
    </location>
</feature>
<reference evidence="2" key="1">
    <citation type="submission" date="2021-06" db="EMBL/GenBank/DDBJ databases">
        <authorList>
            <person name="Kallberg Y."/>
            <person name="Tangrot J."/>
            <person name="Rosling A."/>
        </authorList>
    </citation>
    <scope>NUCLEOTIDE SEQUENCE</scope>
    <source>
        <strain evidence="2">FL966</strain>
    </source>
</reference>
<feature type="region of interest" description="Disordered" evidence="1">
    <location>
        <begin position="1"/>
        <end position="100"/>
    </location>
</feature>
<name>A0A9N9PDK5_9GLOM</name>
<proteinExistence type="predicted"/>
<feature type="compositionally biased region" description="Basic and acidic residues" evidence="1">
    <location>
        <begin position="52"/>
        <end position="74"/>
    </location>
</feature>
<protein>
    <submittedName>
        <fullName evidence="2">14867_t:CDS:1</fullName>
    </submittedName>
</protein>
<feature type="compositionally biased region" description="Polar residues" evidence="1">
    <location>
        <begin position="1"/>
        <end position="21"/>
    </location>
</feature>
<comment type="caution">
    <text evidence="2">The sequence shown here is derived from an EMBL/GenBank/DDBJ whole genome shotgun (WGS) entry which is preliminary data.</text>
</comment>
<evidence type="ECO:0000256" key="1">
    <source>
        <dbReference type="SAM" id="MobiDB-lite"/>
    </source>
</evidence>
<evidence type="ECO:0000313" key="2">
    <source>
        <dbReference type="EMBL" id="CAG8810256.1"/>
    </source>
</evidence>